<gene>
    <name evidence="1" type="ORF">E2C01_047192</name>
</gene>
<evidence type="ECO:0000313" key="1">
    <source>
        <dbReference type="EMBL" id="MPC53303.1"/>
    </source>
</evidence>
<evidence type="ECO:0000313" key="2">
    <source>
        <dbReference type="Proteomes" id="UP000324222"/>
    </source>
</evidence>
<dbReference type="EMBL" id="VSRR010011520">
    <property type="protein sequence ID" value="MPC53303.1"/>
    <property type="molecule type" value="Genomic_DNA"/>
</dbReference>
<reference evidence="1 2" key="1">
    <citation type="submission" date="2019-05" db="EMBL/GenBank/DDBJ databases">
        <title>Another draft genome of Portunus trituberculatus and its Hox gene families provides insights of decapod evolution.</title>
        <authorList>
            <person name="Jeong J.-H."/>
            <person name="Song I."/>
            <person name="Kim S."/>
            <person name="Choi T."/>
            <person name="Kim D."/>
            <person name="Ryu S."/>
            <person name="Kim W."/>
        </authorList>
    </citation>
    <scope>NUCLEOTIDE SEQUENCE [LARGE SCALE GENOMIC DNA]</scope>
    <source>
        <tissue evidence="1">Muscle</tissue>
    </source>
</reference>
<accession>A0A5B7G7W2</accession>
<organism evidence="1 2">
    <name type="scientific">Portunus trituberculatus</name>
    <name type="common">Swimming crab</name>
    <name type="synonym">Neptunus trituberculatus</name>
    <dbReference type="NCBI Taxonomy" id="210409"/>
    <lineage>
        <taxon>Eukaryota</taxon>
        <taxon>Metazoa</taxon>
        <taxon>Ecdysozoa</taxon>
        <taxon>Arthropoda</taxon>
        <taxon>Crustacea</taxon>
        <taxon>Multicrustacea</taxon>
        <taxon>Malacostraca</taxon>
        <taxon>Eumalacostraca</taxon>
        <taxon>Eucarida</taxon>
        <taxon>Decapoda</taxon>
        <taxon>Pleocyemata</taxon>
        <taxon>Brachyura</taxon>
        <taxon>Eubrachyura</taxon>
        <taxon>Portunoidea</taxon>
        <taxon>Portunidae</taxon>
        <taxon>Portuninae</taxon>
        <taxon>Portunus</taxon>
    </lineage>
</organism>
<proteinExistence type="predicted"/>
<keyword evidence="2" id="KW-1185">Reference proteome</keyword>
<protein>
    <submittedName>
        <fullName evidence="1">Uncharacterized protein</fullName>
    </submittedName>
</protein>
<dbReference type="Proteomes" id="UP000324222">
    <property type="component" value="Unassembled WGS sequence"/>
</dbReference>
<sequence length="128" mass="13278">MSKCGTGWGLPPHIPGGTECQVLPGCGHLVRASPPGHVMFLLAFPSLWCTCSVKASSHLNSATPSLFCYHCGKHTTVLPTSAPDDTDTPVCVNACKRGHGAGRGIGVAAADLGLHQPLGEVSHLWKLS</sequence>
<name>A0A5B7G7W2_PORTR</name>
<dbReference type="AlphaFoldDB" id="A0A5B7G7W2"/>
<comment type="caution">
    <text evidence="1">The sequence shown here is derived from an EMBL/GenBank/DDBJ whole genome shotgun (WGS) entry which is preliminary data.</text>
</comment>